<evidence type="ECO:0000313" key="12">
    <source>
        <dbReference type="Proteomes" id="UP000187455"/>
    </source>
</evidence>
<evidence type="ECO:0000256" key="9">
    <source>
        <dbReference type="ARBA" id="ARBA00029498"/>
    </source>
</evidence>
<keyword evidence="4" id="KW-0963">Cytoplasm</keyword>
<reference evidence="11 12" key="1">
    <citation type="journal article" date="2016" name="Mol. Biol. Evol.">
        <title>Genome-Wide Survey of Gut Fungi (Harpellales) Reveals the First Horizontally Transferred Ubiquitin Gene from a Mosquito Host.</title>
        <authorList>
            <person name="Wang Y."/>
            <person name="White M.M."/>
            <person name="Kvist S."/>
            <person name="Moncalvo J.M."/>
        </authorList>
    </citation>
    <scope>NUCLEOTIDE SEQUENCE [LARGE SCALE GENOMIC DNA]</scope>
    <source>
        <strain evidence="11 12">ALG-7-W6</strain>
    </source>
</reference>
<evidence type="ECO:0000313" key="11">
    <source>
        <dbReference type="EMBL" id="OLY80232.1"/>
    </source>
</evidence>
<dbReference type="GO" id="GO:0005730">
    <property type="term" value="C:nucleolus"/>
    <property type="evidence" value="ECO:0007669"/>
    <property type="project" value="UniProtKB-SubCell"/>
</dbReference>
<dbReference type="InterPro" id="IPR038253">
    <property type="entry name" value="SRP68_N_sf"/>
</dbReference>
<dbReference type="AlphaFoldDB" id="A0A1R0GTK2"/>
<evidence type="ECO:0000256" key="7">
    <source>
        <dbReference type="ARBA" id="ARBA00023242"/>
    </source>
</evidence>
<dbReference type="GO" id="GO:0005786">
    <property type="term" value="C:signal recognition particle, endoplasmic reticulum targeting"/>
    <property type="evidence" value="ECO:0007669"/>
    <property type="project" value="UniProtKB-KW"/>
</dbReference>
<evidence type="ECO:0000256" key="8">
    <source>
        <dbReference type="ARBA" id="ARBA00023274"/>
    </source>
</evidence>
<protein>
    <recommendedName>
        <fullName evidence="9">Signal recognition particle subunit SRP68</fullName>
    </recommendedName>
</protein>
<keyword evidence="8" id="KW-0687">Ribonucleoprotein</keyword>
<keyword evidence="12" id="KW-1185">Reference proteome</keyword>
<dbReference type="Gene3D" id="1.10.3450.40">
    <property type="entry name" value="Signal recognition particle, SRP68 subunit, RNA-binding domain"/>
    <property type="match status" value="1"/>
</dbReference>
<evidence type="ECO:0000256" key="6">
    <source>
        <dbReference type="ARBA" id="ARBA00023135"/>
    </source>
</evidence>
<dbReference type="InterPro" id="IPR026258">
    <property type="entry name" value="SRP68"/>
</dbReference>
<keyword evidence="7" id="KW-0539">Nucleus</keyword>
<dbReference type="GO" id="GO:0008312">
    <property type="term" value="F:7S RNA binding"/>
    <property type="evidence" value="ECO:0007669"/>
    <property type="project" value="InterPro"/>
</dbReference>
<evidence type="ECO:0000256" key="5">
    <source>
        <dbReference type="ARBA" id="ARBA00022884"/>
    </source>
</evidence>
<evidence type="ECO:0000256" key="2">
    <source>
        <dbReference type="ARBA" id="ARBA00004604"/>
    </source>
</evidence>
<comment type="caution">
    <text evidence="11">The sequence shown here is derived from an EMBL/GenBank/DDBJ whole genome shotgun (WGS) entry which is preliminary data.</text>
</comment>
<gene>
    <name evidence="11" type="ORF">AYI68_g5675</name>
</gene>
<evidence type="ECO:0000256" key="3">
    <source>
        <dbReference type="ARBA" id="ARBA00009352"/>
    </source>
</evidence>
<dbReference type="GO" id="GO:0005047">
    <property type="term" value="F:signal recognition particle binding"/>
    <property type="evidence" value="ECO:0007669"/>
    <property type="project" value="InterPro"/>
</dbReference>
<dbReference type="PANTHER" id="PTHR12860:SF0">
    <property type="entry name" value="SIGNAL RECOGNITION PARTICLE SUBUNIT SRP68"/>
    <property type="match status" value="1"/>
</dbReference>
<organism evidence="11 12">
    <name type="scientific">Smittium mucronatum</name>
    <dbReference type="NCBI Taxonomy" id="133383"/>
    <lineage>
        <taxon>Eukaryota</taxon>
        <taxon>Fungi</taxon>
        <taxon>Fungi incertae sedis</taxon>
        <taxon>Zoopagomycota</taxon>
        <taxon>Kickxellomycotina</taxon>
        <taxon>Harpellomycetes</taxon>
        <taxon>Harpellales</taxon>
        <taxon>Legeriomycetaceae</taxon>
        <taxon>Smittium</taxon>
    </lineage>
</organism>
<feature type="region of interest" description="Disordered" evidence="10">
    <location>
        <begin position="623"/>
        <end position="646"/>
    </location>
</feature>
<dbReference type="Pfam" id="PF16969">
    <property type="entry name" value="SRP68"/>
    <property type="match status" value="1"/>
</dbReference>
<dbReference type="GO" id="GO:0006614">
    <property type="term" value="P:SRP-dependent cotranslational protein targeting to membrane"/>
    <property type="evidence" value="ECO:0007669"/>
    <property type="project" value="InterPro"/>
</dbReference>
<comment type="subcellular location">
    <subcellularLocation>
        <location evidence="1">Cytoplasm</location>
    </subcellularLocation>
    <subcellularLocation>
        <location evidence="2">Nucleus</location>
        <location evidence="2">Nucleolus</location>
    </subcellularLocation>
</comment>
<keyword evidence="5" id="KW-0694">RNA-binding</keyword>
<sequence>MDSSKLNFNVLDLVSNTRASEGYDVKNYEKYLNVIANILKRYRSILGLVKKSSKPPKSKKNKNKSKTSDAPLTEYEILCCRVQYYIYEVEKAHTKAKLLEELYAKTEEPRQRYHMIRRLSKSLKSGVSLISIFDSFSDPLNLLLAAIYIAEIEAEIYFKQEEYHKALYLFSFNRYISSSLKDSTLLSFNQISALSNHFSENDPFIRFSAYNLGIEGARSLALPDLCQNFLKNSKSKFEFKFGSPDYFSNILQSLLTGSTVEIEVEKSTDSKSPYQNLKIVGPELSTAQLLFLDSKQRNSHSTSSLNNLLISVSSKYTPISVFSSSNSSIGDINELFDPVIDSWRQTLIEINSSRSEFKPLVSKYAQFVVNNLFSLKNFFLERCIQSTNIDSKDSISDDWFQLNKEFLNKVTNKLVSRFSELKLDTTNNKITDIKNVSELSQLSILFDNISYHSNLCLMDLQKDSFPFEHSIAEFNHLYFSSARDLSSSMQLLSNSNSTKTFSQVLNSLSLAKENIIKSQIIFEQLEADSNYKPSSSIQSFIFRSSCTYLPQISSAIIELFNLVKLFNSSLSIAHSAIDFPSAISKDLKYSTQPLISKPIFYDLASDFIDFDMASLTKKANISQSSSSKLKNNAPSGQSSEANSSTLSSIFSSFLGRK</sequence>
<accession>A0A1R0GTK2</accession>
<dbReference type="STRING" id="133383.A0A1R0GTK2"/>
<dbReference type="Proteomes" id="UP000187455">
    <property type="component" value="Unassembled WGS sequence"/>
</dbReference>
<dbReference type="OrthoDB" id="10255118at2759"/>
<dbReference type="EMBL" id="LSSL01003652">
    <property type="protein sequence ID" value="OLY80232.1"/>
    <property type="molecule type" value="Genomic_DNA"/>
</dbReference>
<proteinExistence type="inferred from homology"/>
<keyword evidence="6" id="KW-0733">Signal recognition particle</keyword>
<comment type="similarity">
    <text evidence="3">Belongs to the SRP68 family.</text>
</comment>
<name>A0A1R0GTK2_9FUNG</name>
<evidence type="ECO:0000256" key="4">
    <source>
        <dbReference type="ARBA" id="ARBA00022490"/>
    </source>
</evidence>
<evidence type="ECO:0000256" key="1">
    <source>
        <dbReference type="ARBA" id="ARBA00004496"/>
    </source>
</evidence>
<dbReference type="GO" id="GO:0030942">
    <property type="term" value="F:endoplasmic reticulum signal peptide binding"/>
    <property type="evidence" value="ECO:0007669"/>
    <property type="project" value="InterPro"/>
</dbReference>
<feature type="compositionally biased region" description="Polar residues" evidence="10">
    <location>
        <begin position="623"/>
        <end position="642"/>
    </location>
</feature>
<dbReference type="PANTHER" id="PTHR12860">
    <property type="entry name" value="SIGNAL RECOGNITION PARTICLE 68 KDA PROTEIN"/>
    <property type="match status" value="1"/>
</dbReference>
<evidence type="ECO:0000256" key="10">
    <source>
        <dbReference type="SAM" id="MobiDB-lite"/>
    </source>
</evidence>